<protein>
    <submittedName>
        <fullName evidence="2">Prevent-host-death protein</fullName>
    </submittedName>
</protein>
<accession>A0A1F5GGU6</accession>
<reference evidence="2 3" key="1">
    <citation type="journal article" date="2016" name="Nat. Commun.">
        <title>Thousands of microbial genomes shed light on interconnected biogeochemical processes in an aquifer system.</title>
        <authorList>
            <person name="Anantharaman K."/>
            <person name="Brown C.T."/>
            <person name="Hug L.A."/>
            <person name="Sharon I."/>
            <person name="Castelle C.J."/>
            <person name="Probst A.J."/>
            <person name="Thomas B.C."/>
            <person name="Singh A."/>
            <person name="Wilkins M.J."/>
            <person name="Karaoz U."/>
            <person name="Brodie E.L."/>
            <person name="Williams K.H."/>
            <person name="Hubbard S.S."/>
            <person name="Banfield J.F."/>
        </authorList>
    </citation>
    <scope>NUCLEOTIDE SEQUENCE [LARGE SCALE GENOMIC DNA]</scope>
</reference>
<dbReference type="Proteomes" id="UP000177124">
    <property type="component" value="Unassembled WGS sequence"/>
</dbReference>
<comment type="caution">
    <text evidence="2">The sequence shown here is derived from an EMBL/GenBank/DDBJ whole genome shotgun (WGS) entry which is preliminary data.</text>
</comment>
<name>A0A1F5GGU6_9BACT</name>
<dbReference type="AlphaFoldDB" id="A0A1F5GGU6"/>
<gene>
    <name evidence="2" type="ORF">A3D07_04255</name>
</gene>
<proteinExistence type="inferred from homology"/>
<dbReference type="Gene3D" id="3.40.1620.10">
    <property type="entry name" value="YefM-like domain"/>
    <property type="match status" value="1"/>
</dbReference>
<sequence>MTVGQFKAKFSEVLEKVLQGESIGITFGKNKKKVAALIPYKKYIKKTNFKLGLLEGKASFKIHKDFKISDEEFLAL</sequence>
<dbReference type="EMBL" id="MFBF01000026">
    <property type="protein sequence ID" value="OGD91027.1"/>
    <property type="molecule type" value="Genomic_DNA"/>
</dbReference>
<organism evidence="2 3">
    <name type="scientific">Candidatus Curtissbacteria bacterium RIFCSPHIGHO2_02_FULL_42_15</name>
    <dbReference type="NCBI Taxonomy" id="1797716"/>
    <lineage>
        <taxon>Bacteria</taxon>
        <taxon>Candidatus Curtissiibacteriota</taxon>
    </lineage>
</organism>
<dbReference type="SUPFAM" id="SSF143120">
    <property type="entry name" value="YefM-like"/>
    <property type="match status" value="1"/>
</dbReference>
<dbReference type="STRING" id="1797716.A3D07_04255"/>
<comment type="similarity">
    <text evidence="1">Belongs to the phD/YefM antitoxin family.</text>
</comment>
<evidence type="ECO:0000313" key="3">
    <source>
        <dbReference type="Proteomes" id="UP000177124"/>
    </source>
</evidence>
<evidence type="ECO:0000313" key="2">
    <source>
        <dbReference type="EMBL" id="OGD91027.1"/>
    </source>
</evidence>
<evidence type="ECO:0000256" key="1">
    <source>
        <dbReference type="ARBA" id="ARBA00009981"/>
    </source>
</evidence>
<dbReference type="InterPro" id="IPR036165">
    <property type="entry name" value="YefM-like_sf"/>
</dbReference>
<dbReference type="NCBIfam" id="TIGR01552">
    <property type="entry name" value="phd_fam"/>
    <property type="match status" value="1"/>
</dbReference>